<dbReference type="PROSITE" id="PS50003">
    <property type="entry name" value="PH_DOMAIN"/>
    <property type="match status" value="1"/>
</dbReference>
<dbReference type="GO" id="GO:0005085">
    <property type="term" value="F:guanyl-nucleotide exchange factor activity"/>
    <property type="evidence" value="ECO:0007669"/>
    <property type="project" value="UniProtKB-KW"/>
</dbReference>
<dbReference type="GO" id="GO:0046872">
    <property type="term" value="F:metal ion binding"/>
    <property type="evidence" value="ECO:0007669"/>
    <property type="project" value="UniProtKB-KW"/>
</dbReference>
<evidence type="ECO:0000256" key="4">
    <source>
        <dbReference type="ARBA" id="ARBA00022658"/>
    </source>
</evidence>
<evidence type="ECO:0000256" key="2">
    <source>
        <dbReference type="ARBA" id="ARBA00022490"/>
    </source>
</evidence>
<feature type="compositionally biased region" description="Polar residues" evidence="9">
    <location>
        <begin position="1117"/>
        <end position="1126"/>
    </location>
</feature>
<dbReference type="SUPFAM" id="SSF50729">
    <property type="entry name" value="PH domain-like"/>
    <property type="match status" value="1"/>
</dbReference>
<sequence length="1126" mass="125296">MGKNRKAFVLGHLLVLRQYYEVTHCNHCQNIIWGVSPQGYHCQHCELNIHRACSRILEEHCPGPAPQKRKEPHNDNKITKFMEKIRPTHHFLPSDRSRRQDDESGAEDTFCMDRPLGTSVTRQPSDRRPDSGGSSHHHHHSHGSVGSASGGVSADFQSPSVADVCEAGAPVADCPTHDGSKSKSAPVSVNRSESYKERLSHKRNRTNRRKTSDPSLTKTNDEQQVELGLTNTNYPASSSSSLSSNSLDSPSISFDGVGAPPAGAGAHPGLAPRQWVESEDEGGGDLETDWSSNVAADILHALSDAEKKRQEIINEIYQTERNHVRTLRLLEGIFMQPLQESGVLNAEHLHLLFPPALLILKDLHSSFEMQLKQRRIDSASLVGDIGDLLLAMFDGKSGEDLKENAAQFCARQQIALEALKEKRRKDENLQRLLTKAESHKACRRLQLKDLLPTALQRLTKYPLLFESLYKITVRVAPDNTTEADAIQKALDNSRDILNHVNQAVRVAEDAHKLQTIQKKLDKAAHDKEISSEIKLLMQNLDLTQHKLIHDGLLIMKKSPTTQLHGLLFEDIMVLLQKQDDRYVLKVLPNPGAGSAENKSKESVFYPIIKVNLILVRQSAVDKTTFFLINTSLSQMLELTTPSSSECKGWFKHISDAAEAYKARTRGSHDLNTELSSGGSKEKDSFEMTPDRNDLPGLAGTPGDQVATAIGATTVDKKSEDGQRRNETAREKRKSQKQQQKPQDMRFRSKKKNDSEESRESGNEDDDGDEEEDDGGEEKRIEDADEGKKEKFNGYSNSCSTRTLTQQCSLVAPSEVQITVSPSLTAEPVLTPAERLRRLDESIKGMLVEKQQIVCDMFRMPSEHFSAITDIAGQPEAPKDPSDLVLAAFAQVQSLTEALNDYTRVSQIQEISAVSMALCDDCHRTRAAGRQTHHPVLQREDSVHEDEDGYCEIVELQTIGPPARCEQQIKRRSTNSIPEETESEMRSEAQQKPTPVMGQIEVNEAYVGGGAHDVGSDKAKIELVETEGGIAEFCGPNRLLHATSLTPAVPCHLISSHTTALNALVSQLLPKLNERDVEREMLRRENQHLRELINSLHERERVSMQEETPPKEVEVGKKSTSTDNVDN</sequence>
<evidence type="ECO:0000313" key="14">
    <source>
        <dbReference type="EMBL" id="MBC1175671.1"/>
    </source>
</evidence>
<feature type="compositionally biased region" description="Basic and acidic residues" evidence="9">
    <location>
        <begin position="714"/>
        <end position="729"/>
    </location>
</feature>
<evidence type="ECO:0000256" key="8">
    <source>
        <dbReference type="SAM" id="Coils"/>
    </source>
</evidence>
<dbReference type="PROSITE" id="PS50010">
    <property type="entry name" value="DH_2"/>
    <property type="match status" value="1"/>
</dbReference>
<evidence type="ECO:0000256" key="6">
    <source>
        <dbReference type="ARBA" id="ARBA00022833"/>
    </source>
</evidence>
<dbReference type="SMART" id="SM00233">
    <property type="entry name" value="PH"/>
    <property type="match status" value="1"/>
</dbReference>
<feature type="domain" description="Phorbol-ester/DAG-type" evidence="13">
    <location>
        <begin position="11"/>
        <end position="61"/>
    </location>
</feature>
<evidence type="ECO:0000256" key="9">
    <source>
        <dbReference type="SAM" id="MobiDB-lite"/>
    </source>
</evidence>
<dbReference type="Pfam" id="PF00130">
    <property type="entry name" value="C1_1"/>
    <property type="match status" value="1"/>
</dbReference>
<protein>
    <submittedName>
        <fullName evidence="14">Putative guanine nucleotide exchange factor</fullName>
    </submittedName>
</protein>
<feature type="compositionally biased region" description="Low complexity" evidence="9">
    <location>
        <begin position="143"/>
        <end position="154"/>
    </location>
</feature>
<dbReference type="InterPro" id="IPR000219">
    <property type="entry name" value="DH_dom"/>
</dbReference>
<reference evidence="14" key="1">
    <citation type="journal article" date="2020" name="BMC">
        <title>Leishmania infection induces a limited differential gene expression in the sand fly midgut.</title>
        <authorList>
            <person name="Coutinho-Abreu I.V."/>
            <person name="Serafim T.D."/>
            <person name="Meneses C."/>
            <person name="Kamhawi S."/>
            <person name="Oliveira F."/>
            <person name="Valenzuela J.G."/>
        </authorList>
    </citation>
    <scope>NUCLEOTIDE SEQUENCE</scope>
    <source>
        <strain evidence="14">Jacobina</strain>
        <tissue evidence="14">Midgut</tissue>
    </source>
</reference>
<dbReference type="SMART" id="SM00109">
    <property type="entry name" value="C1"/>
    <property type="match status" value="1"/>
</dbReference>
<dbReference type="GO" id="GO:0001664">
    <property type="term" value="F:G protein-coupled receptor binding"/>
    <property type="evidence" value="ECO:0007669"/>
    <property type="project" value="TreeGrafter"/>
</dbReference>
<evidence type="ECO:0000256" key="5">
    <source>
        <dbReference type="ARBA" id="ARBA00022723"/>
    </source>
</evidence>
<dbReference type="SUPFAM" id="SSF57889">
    <property type="entry name" value="Cysteine-rich domain"/>
    <property type="match status" value="1"/>
</dbReference>
<dbReference type="PROSITE" id="PS50081">
    <property type="entry name" value="ZF_DAG_PE_2"/>
    <property type="match status" value="1"/>
</dbReference>
<dbReference type="Pfam" id="PF17838">
    <property type="entry name" value="PH_16"/>
    <property type="match status" value="1"/>
</dbReference>
<accession>A0A7G3ANV8</accession>
<dbReference type="PANTHER" id="PTHR45872:SF2">
    <property type="entry name" value="RHO GUANINE NUCLEOTIDE EXCHANGE FACTOR 2, ISOFORM D"/>
    <property type="match status" value="1"/>
</dbReference>
<evidence type="ECO:0000256" key="3">
    <source>
        <dbReference type="ARBA" id="ARBA00022553"/>
    </source>
</evidence>
<feature type="region of interest" description="Disordered" evidence="9">
    <location>
        <begin position="82"/>
        <end position="155"/>
    </location>
</feature>
<dbReference type="Gene3D" id="3.30.60.20">
    <property type="match status" value="1"/>
</dbReference>
<dbReference type="VEuPathDB" id="VectorBase:LLONM1_010737"/>
<feature type="region of interest" description="Disordered" evidence="9">
    <location>
        <begin position="1095"/>
        <end position="1126"/>
    </location>
</feature>
<keyword evidence="7 8" id="KW-0175">Coiled coil</keyword>
<dbReference type="Gene3D" id="2.30.29.30">
    <property type="entry name" value="Pleckstrin-homology domain (PH domain)/Phosphotyrosine-binding domain (PTB)"/>
    <property type="match status" value="1"/>
</dbReference>
<evidence type="ECO:0000259" key="13">
    <source>
        <dbReference type="PROSITE" id="PS50081"/>
    </source>
</evidence>
<dbReference type="EMBL" id="GITU01006968">
    <property type="protein sequence ID" value="MBC1175671.1"/>
    <property type="molecule type" value="Transcribed_RNA"/>
</dbReference>
<dbReference type="GO" id="GO:0007186">
    <property type="term" value="P:G protein-coupled receptor signaling pathway"/>
    <property type="evidence" value="ECO:0007669"/>
    <property type="project" value="TreeGrafter"/>
</dbReference>
<dbReference type="InterPro" id="IPR011993">
    <property type="entry name" value="PH-like_dom_sf"/>
</dbReference>
<feature type="region of interest" description="Disordered" evidence="9">
    <location>
        <begin position="668"/>
        <end position="797"/>
    </location>
</feature>
<dbReference type="SMART" id="SM00325">
    <property type="entry name" value="RhoGEF"/>
    <property type="match status" value="1"/>
</dbReference>
<feature type="region of interest" description="Disordered" evidence="9">
    <location>
        <begin position="965"/>
        <end position="993"/>
    </location>
</feature>
<feature type="coiled-coil region" evidence="8">
    <location>
        <begin position="409"/>
        <end position="439"/>
    </location>
</feature>
<feature type="region of interest" description="Disordered" evidence="9">
    <location>
        <begin position="171"/>
        <end position="270"/>
    </location>
</feature>
<organism evidence="14">
    <name type="scientific">Lutzomyia longipalpis</name>
    <name type="common">Sand fly</name>
    <dbReference type="NCBI Taxonomy" id="7200"/>
    <lineage>
        <taxon>Eukaryota</taxon>
        <taxon>Metazoa</taxon>
        <taxon>Ecdysozoa</taxon>
        <taxon>Arthropoda</taxon>
        <taxon>Hexapoda</taxon>
        <taxon>Insecta</taxon>
        <taxon>Pterygota</taxon>
        <taxon>Neoptera</taxon>
        <taxon>Endopterygota</taxon>
        <taxon>Diptera</taxon>
        <taxon>Nematocera</taxon>
        <taxon>Psychodoidea</taxon>
        <taxon>Psychodidae</taxon>
        <taxon>Lutzomyia</taxon>
        <taxon>Lutzomyia</taxon>
    </lineage>
</organism>
<comment type="subcellular location">
    <subcellularLocation>
        <location evidence="1">Cytoplasm</location>
    </subcellularLocation>
</comment>
<dbReference type="InterPro" id="IPR001849">
    <property type="entry name" value="PH_domain"/>
</dbReference>
<dbReference type="AlphaFoldDB" id="A0A7G3ANV8"/>
<feature type="compositionally biased region" description="Polar residues" evidence="9">
    <location>
        <begin position="182"/>
        <end position="192"/>
    </location>
</feature>
<feature type="signal peptide" evidence="10">
    <location>
        <begin position="1"/>
        <end position="25"/>
    </location>
</feature>
<keyword evidence="6" id="KW-0862">Zinc</keyword>
<dbReference type="Pfam" id="PF00621">
    <property type="entry name" value="RhoGEF"/>
    <property type="match status" value="1"/>
</dbReference>
<evidence type="ECO:0000256" key="7">
    <source>
        <dbReference type="ARBA" id="ARBA00023054"/>
    </source>
</evidence>
<feature type="compositionally biased region" description="Basic residues" evidence="9">
    <location>
        <begin position="199"/>
        <end position="209"/>
    </location>
</feature>
<evidence type="ECO:0000256" key="1">
    <source>
        <dbReference type="ARBA" id="ARBA00004496"/>
    </source>
</evidence>
<feature type="compositionally biased region" description="Basic and acidic residues" evidence="9">
    <location>
        <begin position="776"/>
        <end position="791"/>
    </location>
</feature>
<evidence type="ECO:0000259" key="11">
    <source>
        <dbReference type="PROSITE" id="PS50003"/>
    </source>
</evidence>
<keyword evidence="5" id="KW-0479">Metal-binding</keyword>
<dbReference type="InterPro" id="IPR035899">
    <property type="entry name" value="DBL_dom_sf"/>
</dbReference>
<dbReference type="GO" id="GO:0005737">
    <property type="term" value="C:cytoplasm"/>
    <property type="evidence" value="ECO:0007669"/>
    <property type="project" value="UniProtKB-SubCell"/>
</dbReference>
<feature type="compositionally biased region" description="Basic and acidic residues" evidence="9">
    <location>
        <begin position="679"/>
        <end position="693"/>
    </location>
</feature>
<feature type="chain" id="PRO_5028897372" evidence="10">
    <location>
        <begin position="26"/>
        <end position="1126"/>
    </location>
</feature>
<evidence type="ECO:0000259" key="12">
    <source>
        <dbReference type="PROSITE" id="PS50010"/>
    </source>
</evidence>
<dbReference type="CDD" id="cd00160">
    <property type="entry name" value="RhoGEF"/>
    <property type="match status" value="1"/>
</dbReference>
<feature type="domain" description="PH" evidence="11">
    <location>
        <begin position="546"/>
        <end position="658"/>
    </location>
</feature>
<dbReference type="PROSITE" id="PS00479">
    <property type="entry name" value="ZF_DAG_PE_1"/>
    <property type="match status" value="1"/>
</dbReference>
<name>A0A7G3ANV8_LUTLO</name>
<keyword evidence="4" id="KW-0344">Guanine-nucleotide releasing factor</keyword>
<feature type="compositionally biased region" description="Basic and acidic residues" evidence="9">
    <location>
        <begin position="82"/>
        <end position="102"/>
    </location>
</feature>
<proteinExistence type="predicted"/>
<dbReference type="SUPFAM" id="SSF48065">
    <property type="entry name" value="DBL homology domain (DH-domain)"/>
    <property type="match status" value="1"/>
</dbReference>
<feature type="compositionally biased region" description="Basic and acidic residues" evidence="9">
    <location>
        <begin position="1095"/>
        <end position="1116"/>
    </location>
</feature>
<dbReference type="CDD" id="cd13329">
    <property type="entry name" value="PH_RhoGEF"/>
    <property type="match status" value="1"/>
</dbReference>
<dbReference type="Gene3D" id="1.20.900.10">
    <property type="entry name" value="Dbl homology (DH) domain"/>
    <property type="match status" value="1"/>
</dbReference>
<keyword evidence="10" id="KW-0732">Signal</keyword>
<evidence type="ECO:0000256" key="10">
    <source>
        <dbReference type="SAM" id="SignalP"/>
    </source>
</evidence>
<keyword evidence="2" id="KW-0963">Cytoplasm</keyword>
<dbReference type="InterPro" id="IPR046349">
    <property type="entry name" value="C1-like_sf"/>
</dbReference>
<keyword evidence="3" id="KW-0597">Phosphoprotein</keyword>
<feature type="compositionally biased region" description="Acidic residues" evidence="9">
    <location>
        <begin position="762"/>
        <end position="775"/>
    </location>
</feature>
<dbReference type="InterPro" id="IPR002219">
    <property type="entry name" value="PKC_DAG/PE"/>
</dbReference>
<feature type="compositionally biased region" description="Basic and acidic residues" evidence="9">
    <location>
        <begin position="742"/>
        <end position="761"/>
    </location>
</feature>
<dbReference type="CDD" id="cd20832">
    <property type="entry name" value="C1_ARHGEF-like"/>
    <property type="match status" value="1"/>
</dbReference>
<dbReference type="PANTHER" id="PTHR45872">
    <property type="entry name" value="RHO GUANINE NUCLEOTIDE EXCHANGE FACTOR 2, ISOFORM D"/>
    <property type="match status" value="1"/>
</dbReference>
<feature type="domain" description="DH" evidence="12">
    <location>
        <begin position="308"/>
        <end position="503"/>
    </location>
</feature>
<dbReference type="InterPro" id="IPR041020">
    <property type="entry name" value="PH_16"/>
</dbReference>
<feature type="compositionally biased region" description="Low complexity" evidence="9">
    <location>
        <begin position="237"/>
        <end position="270"/>
    </location>
</feature>